<evidence type="ECO:0000313" key="2">
    <source>
        <dbReference type="Proteomes" id="UP000280791"/>
    </source>
</evidence>
<evidence type="ECO:0000313" key="1">
    <source>
        <dbReference type="EMBL" id="RLJ81296.1"/>
    </source>
</evidence>
<sequence>MGKIPSIRNPSRTSLAQKVKKRAIALASGFVMGLSCPVTLKIKGFSAIVNKET</sequence>
<dbReference type="Proteomes" id="UP000280791">
    <property type="component" value="Unassembled WGS sequence"/>
</dbReference>
<accession>A0A497YBJ1</accession>
<dbReference type="EMBL" id="RCCP01000010">
    <property type="protein sequence ID" value="RLJ81296.1"/>
    <property type="molecule type" value="Genomic_DNA"/>
</dbReference>
<gene>
    <name evidence="1" type="ORF">DFR62_3455</name>
</gene>
<keyword evidence="2" id="KW-1185">Reference proteome</keyword>
<name>A0A497YBJ1_9BACL</name>
<proteinExistence type="predicted"/>
<protein>
    <submittedName>
        <fullName evidence="1">Uncharacterized protein</fullName>
    </submittedName>
</protein>
<organism evidence="1 2">
    <name type="scientific">Planococcus citreus</name>
    <dbReference type="NCBI Taxonomy" id="1373"/>
    <lineage>
        <taxon>Bacteria</taxon>
        <taxon>Bacillati</taxon>
        <taxon>Bacillota</taxon>
        <taxon>Bacilli</taxon>
        <taxon>Bacillales</taxon>
        <taxon>Caryophanaceae</taxon>
        <taxon>Planococcus</taxon>
    </lineage>
</organism>
<reference evidence="1 2" key="1">
    <citation type="submission" date="2018-10" db="EMBL/GenBank/DDBJ databases">
        <title>Genomic Encyclopedia of Type Strains, Phase IV (KMG-IV): sequencing the most valuable type-strain genomes for metagenomic binning, comparative biology and taxonomic classification.</title>
        <authorList>
            <person name="Goeker M."/>
        </authorList>
    </citation>
    <scope>NUCLEOTIDE SEQUENCE [LARGE SCALE GENOMIC DNA]</scope>
    <source>
        <strain evidence="1 2">DSM 20549</strain>
    </source>
</reference>
<dbReference type="AlphaFoldDB" id="A0A497YBJ1"/>
<comment type="caution">
    <text evidence="1">The sequence shown here is derived from an EMBL/GenBank/DDBJ whole genome shotgun (WGS) entry which is preliminary data.</text>
</comment>